<dbReference type="GO" id="GO:0005524">
    <property type="term" value="F:ATP binding"/>
    <property type="evidence" value="ECO:0007669"/>
    <property type="project" value="UniProtKB-UniRule"/>
</dbReference>
<keyword evidence="1 7" id="KW-0028">Amino-acid biosynthesis</keyword>
<feature type="binding site" evidence="7">
    <location>
        <position position="160"/>
    </location>
    <ligand>
        <name>substrate</name>
    </ligand>
</feature>
<keyword evidence="4 7" id="KW-0418">Kinase</keyword>
<dbReference type="GO" id="GO:0004765">
    <property type="term" value="F:shikimate kinase activity"/>
    <property type="evidence" value="ECO:0007669"/>
    <property type="project" value="UniProtKB-UniRule"/>
</dbReference>
<protein>
    <recommendedName>
        <fullName evidence="7">Shikimate kinase</fullName>
        <shortName evidence="7">SK</shortName>
        <ecNumber evidence="7">2.7.1.71</ecNumber>
    </recommendedName>
</protein>
<comment type="function">
    <text evidence="7">Catalyzes the specific phosphorylation of the 3-hydroxyl group of shikimic acid using ATP as a cosubstrate.</text>
</comment>
<keyword evidence="9" id="KW-1185">Reference proteome</keyword>
<keyword evidence="2 7" id="KW-0808">Transferase</keyword>
<dbReference type="PANTHER" id="PTHR21087:SF16">
    <property type="entry name" value="SHIKIMATE KINASE 1, CHLOROPLASTIC"/>
    <property type="match status" value="1"/>
</dbReference>
<dbReference type="InterPro" id="IPR027417">
    <property type="entry name" value="P-loop_NTPase"/>
</dbReference>
<evidence type="ECO:0000256" key="6">
    <source>
        <dbReference type="ARBA" id="ARBA00023141"/>
    </source>
</evidence>
<evidence type="ECO:0000256" key="2">
    <source>
        <dbReference type="ARBA" id="ARBA00022679"/>
    </source>
</evidence>
<evidence type="ECO:0000313" key="8">
    <source>
        <dbReference type="EMBL" id="SFI42629.1"/>
    </source>
</evidence>
<feature type="binding site" evidence="7">
    <location>
        <position position="87"/>
    </location>
    <ligand>
        <name>substrate</name>
    </ligand>
</feature>
<dbReference type="InterPro" id="IPR000623">
    <property type="entry name" value="Shikimate_kinase/TSH1"/>
</dbReference>
<keyword evidence="6 7" id="KW-0057">Aromatic amino acid biosynthesis</keyword>
<dbReference type="GO" id="GO:0005829">
    <property type="term" value="C:cytosol"/>
    <property type="evidence" value="ECO:0007669"/>
    <property type="project" value="TreeGrafter"/>
</dbReference>
<dbReference type="SUPFAM" id="SSF52540">
    <property type="entry name" value="P-loop containing nucleoside triphosphate hydrolases"/>
    <property type="match status" value="1"/>
</dbReference>
<dbReference type="GO" id="GO:0000287">
    <property type="term" value="F:magnesium ion binding"/>
    <property type="evidence" value="ECO:0007669"/>
    <property type="project" value="UniProtKB-UniRule"/>
</dbReference>
<dbReference type="Pfam" id="PF01202">
    <property type="entry name" value="SKI"/>
    <property type="match status" value="1"/>
</dbReference>
<dbReference type="GO" id="GO:0008652">
    <property type="term" value="P:amino acid biosynthetic process"/>
    <property type="evidence" value="ECO:0007669"/>
    <property type="project" value="UniProtKB-KW"/>
</dbReference>
<comment type="caution">
    <text evidence="7">Lacks conserved residue(s) required for the propagation of feature annotation.</text>
</comment>
<evidence type="ECO:0000256" key="4">
    <source>
        <dbReference type="ARBA" id="ARBA00022777"/>
    </source>
</evidence>
<dbReference type="GO" id="GO:0009073">
    <property type="term" value="P:aromatic amino acid family biosynthetic process"/>
    <property type="evidence" value="ECO:0007669"/>
    <property type="project" value="UniProtKB-KW"/>
</dbReference>
<name>A0A1I3I435_9SPIR</name>
<dbReference type="GO" id="GO:0009423">
    <property type="term" value="P:chorismate biosynthetic process"/>
    <property type="evidence" value="ECO:0007669"/>
    <property type="project" value="UniProtKB-UniRule"/>
</dbReference>
<dbReference type="EC" id="2.7.1.71" evidence="7"/>
<evidence type="ECO:0000313" key="9">
    <source>
        <dbReference type="Proteomes" id="UP000182737"/>
    </source>
</evidence>
<dbReference type="Proteomes" id="UP000182737">
    <property type="component" value="Unassembled WGS sequence"/>
</dbReference>
<keyword evidence="7" id="KW-0963">Cytoplasm</keyword>
<dbReference type="HAMAP" id="MF_00109">
    <property type="entry name" value="Shikimate_kinase"/>
    <property type="match status" value="1"/>
</dbReference>
<evidence type="ECO:0000256" key="7">
    <source>
        <dbReference type="HAMAP-Rule" id="MF_00109"/>
    </source>
</evidence>
<dbReference type="RefSeq" id="WP_083425629.1">
    <property type="nucleotide sequence ID" value="NZ_FORI01000001.1"/>
</dbReference>
<evidence type="ECO:0000256" key="5">
    <source>
        <dbReference type="ARBA" id="ARBA00022840"/>
    </source>
</evidence>
<dbReference type="AlphaFoldDB" id="A0A1I3I435"/>
<evidence type="ECO:0000256" key="1">
    <source>
        <dbReference type="ARBA" id="ARBA00022605"/>
    </source>
</evidence>
<dbReference type="Gene3D" id="3.40.50.300">
    <property type="entry name" value="P-loop containing nucleotide triphosphate hydrolases"/>
    <property type="match status" value="1"/>
</dbReference>
<keyword evidence="7" id="KW-0460">Magnesium</keyword>
<feature type="binding site" evidence="7">
    <location>
        <begin position="16"/>
        <end position="21"/>
    </location>
    <ligand>
        <name>ATP</name>
        <dbReference type="ChEBI" id="CHEBI:30616"/>
    </ligand>
</feature>
<dbReference type="OrthoDB" id="359948at2"/>
<gene>
    <name evidence="7" type="primary">aroK</name>
    <name evidence="8" type="ORF">SAMN04487775_101305</name>
</gene>
<dbReference type="PANTHER" id="PTHR21087">
    <property type="entry name" value="SHIKIMATE KINASE"/>
    <property type="match status" value="1"/>
</dbReference>
<reference evidence="9" key="1">
    <citation type="submission" date="2016-10" db="EMBL/GenBank/DDBJ databases">
        <authorList>
            <person name="Varghese N."/>
            <person name="Submissions S."/>
        </authorList>
    </citation>
    <scope>NUCLEOTIDE SEQUENCE [LARGE SCALE GENOMIC DNA]</scope>
    <source>
        <strain evidence="9">XBD1002</strain>
    </source>
</reference>
<dbReference type="PRINTS" id="PR01100">
    <property type="entry name" value="SHIKIMTKNASE"/>
</dbReference>
<feature type="binding site" evidence="7">
    <location>
        <position position="20"/>
    </location>
    <ligand>
        <name>Mg(2+)</name>
        <dbReference type="ChEBI" id="CHEBI:18420"/>
    </ligand>
</feature>
<comment type="catalytic activity">
    <reaction evidence="7">
        <text>shikimate + ATP = 3-phosphoshikimate + ADP + H(+)</text>
        <dbReference type="Rhea" id="RHEA:13121"/>
        <dbReference type="ChEBI" id="CHEBI:15378"/>
        <dbReference type="ChEBI" id="CHEBI:30616"/>
        <dbReference type="ChEBI" id="CHEBI:36208"/>
        <dbReference type="ChEBI" id="CHEBI:145989"/>
        <dbReference type="ChEBI" id="CHEBI:456216"/>
        <dbReference type="EC" id="2.7.1.71"/>
    </reaction>
</comment>
<comment type="similarity">
    <text evidence="7">Belongs to the shikimate kinase family.</text>
</comment>
<sequence>MTEGIHNSIVLMGCKHCGKSTQGKLLAQKLGVDFIDTDDEIGRIRGVDFRTLYKTKGVSEFVQAEEEACSSIIKKYTDRQVVIATGGGICDNPPALHALRECGTFVFLKLDIKYSIKRIMDKIEENPLGGFTNAPAYVMDENPTSLKQIEDILLKKYTDRYQQYQSIADVVVDIKNAPIEENLKALLGALSIK</sequence>
<keyword evidence="5 7" id="KW-0067">ATP-binding</keyword>
<keyword evidence="7" id="KW-0479">Metal-binding</keyword>
<feature type="binding site" evidence="7">
    <location>
        <position position="38"/>
    </location>
    <ligand>
        <name>substrate</name>
    </ligand>
</feature>
<comment type="subcellular location">
    <subcellularLocation>
        <location evidence="7">Cytoplasm</location>
    </subcellularLocation>
</comment>
<organism evidence="8 9">
    <name type="scientific">Treponema bryantii</name>
    <dbReference type="NCBI Taxonomy" id="163"/>
    <lineage>
        <taxon>Bacteria</taxon>
        <taxon>Pseudomonadati</taxon>
        <taxon>Spirochaetota</taxon>
        <taxon>Spirochaetia</taxon>
        <taxon>Spirochaetales</taxon>
        <taxon>Treponemataceae</taxon>
        <taxon>Treponema</taxon>
    </lineage>
</organism>
<dbReference type="EMBL" id="FORI01000001">
    <property type="protein sequence ID" value="SFI42629.1"/>
    <property type="molecule type" value="Genomic_DNA"/>
</dbReference>
<comment type="pathway">
    <text evidence="7">Metabolic intermediate biosynthesis; chorismate biosynthesis; chorismate from D-erythrose 4-phosphate and phosphoenolpyruvate: step 5/7.</text>
</comment>
<dbReference type="UniPathway" id="UPA00053">
    <property type="reaction ID" value="UER00088"/>
</dbReference>
<proteinExistence type="inferred from homology"/>
<comment type="subunit">
    <text evidence="7">Monomer.</text>
</comment>
<evidence type="ECO:0000256" key="3">
    <source>
        <dbReference type="ARBA" id="ARBA00022741"/>
    </source>
</evidence>
<comment type="cofactor">
    <cofactor evidence="7">
        <name>Mg(2+)</name>
        <dbReference type="ChEBI" id="CHEBI:18420"/>
    </cofactor>
    <text evidence="7">Binds 1 Mg(2+) ion per subunit.</text>
</comment>
<dbReference type="InterPro" id="IPR031322">
    <property type="entry name" value="Shikimate/glucono_kinase"/>
</dbReference>
<accession>A0A1I3I435</accession>
<keyword evidence="3 7" id="KW-0547">Nucleotide-binding</keyword>